<evidence type="ECO:0000313" key="2">
    <source>
        <dbReference type="Proteomes" id="UP000093629"/>
    </source>
</evidence>
<proteinExistence type="predicted"/>
<dbReference type="Proteomes" id="UP000093629">
    <property type="component" value="Unassembled WGS sequence"/>
</dbReference>
<name>A0A1A3NET1_MYCAS</name>
<accession>A0A1A3NET1</accession>
<dbReference type="AlphaFoldDB" id="A0A1A3NET1"/>
<organism evidence="1 2">
    <name type="scientific">Mycobacterium asiaticum</name>
    <dbReference type="NCBI Taxonomy" id="1790"/>
    <lineage>
        <taxon>Bacteria</taxon>
        <taxon>Bacillati</taxon>
        <taxon>Actinomycetota</taxon>
        <taxon>Actinomycetes</taxon>
        <taxon>Mycobacteriales</taxon>
        <taxon>Mycobacteriaceae</taxon>
        <taxon>Mycobacterium</taxon>
    </lineage>
</organism>
<protein>
    <submittedName>
        <fullName evidence="1">Uncharacterized protein</fullName>
    </submittedName>
</protein>
<evidence type="ECO:0000313" key="1">
    <source>
        <dbReference type="EMBL" id="OBK19810.1"/>
    </source>
</evidence>
<comment type="caution">
    <text evidence="1">The sequence shown here is derived from an EMBL/GenBank/DDBJ whole genome shotgun (WGS) entry which is preliminary data.</text>
</comment>
<gene>
    <name evidence="1" type="ORF">A5636_17330</name>
</gene>
<keyword evidence="2" id="KW-1185">Reference proteome</keyword>
<dbReference type="EMBL" id="LZLQ01000011">
    <property type="protein sequence ID" value="OBK19810.1"/>
    <property type="molecule type" value="Genomic_DNA"/>
</dbReference>
<reference evidence="1 2" key="1">
    <citation type="submission" date="2016-06" db="EMBL/GenBank/DDBJ databases">
        <authorList>
            <person name="Kjaerup R.B."/>
            <person name="Dalgaard T.S."/>
            <person name="Juul-Madsen H.R."/>
        </authorList>
    </citation>
    <scope>NUCLEOTIDE SEQUENCE [LARGE SCALE GENOMIC DNA]</scope>
    <source>
        <strain evidence="1 2">1245139.5</strain>
    </source>
</reference>
<sequence>MVAALVLVVIVVVSMVSMSDNGSGGKAGDTVTGYLDALARGDAAAALSYSSDQPGSTQFLTDDILKRQIARWPISGVKILDDNSEHSYGFARVHVVAKFGENTSDVTLSVKKSGKAWKLEHAATKIEPLGAVDNDALNTLLFFGSPVGNAPVYVFPGWVDATSNNSNVSVKQKKPFLLDALSSSGGYFNDFEFTLSDAGQSAIMTAITSGLASCTKSNQLAPPGCPQRARDPDIVDGTVTWGTPDTSGLKLSFFDPYHLEARLSGDVQFPLMGKTKSGGDKSGVVKAYMSVKADVSQSPPQVSMR</sequence>